<feature type="compositionally biased region" description="Gly residues" evidence="1">
    <location>
        <begin position="96"/>
        <end position="108"/>
    </location>
</feature>
<feature type="region of interest" description="Disordered" evidence="1">
    <location>
        <begin position="464"/>
        <end position="520"/>
    </location>
</feature>
<gene>
    <name evidence="3" type="ORF">BSAL_75010</name>
</gene>
<sequence length="817" mass="87849">MSRRSVHANSSDDLQQQLLPTAATMTANTYHEKSSVDSQTPLLRQGTLPHSAPSSSSPQRGAPIHLDFDSNDDEASSVDSHSGLKPRSRYVDPHTAGGGGGGTVGGIGSQRTASLDDLGDGLRRLGPNHGDAPSHAPTPLPALLANGPRRGIANLRPKRIKRISNYVLGPLMGEGTLGHVRDALDLSKQTSERVAVKTIRRKHRSESDLRRVAAILENEVEHLQRYHHTNIIRAVDIFHRDGKDYIVLPIATCSLEQLIQFRRRELTRRRNTFFSDRCSTVSGLSILGTTNPRFGGERHHTLSLGPTSQPTLSNFNFTSRTLFPVQLVKDIIFQILSGLAYIHKQGVSHNDLKPANILLFADGVVKLADFGACGNTFKGRGTPAFVSPQIANGIHHDDDTPSSNGSSGPPPIDGRKNDVWACGVILFYLLTNMMPFYKETEFALYESIARGEVNFDLVPSEDTLQENSAASNLPSPANANNSSIRSGNSSERNSKEKLSPNSFNAGGAAGGGNSNPSFSSSALAPTAKSFLRLLLEKSQDKRISAAEALEHPWLASCGANNSITEVSLAAANSTQASSSSPAKQKSNATAPSASSPGGASPQEKRLSASAGYLKTVVCNVKELAAVMDKDRATHLQFVCEAASTAGIAVPSLVFRNDEDLEDSDDDDERSTVGNLLTSSTTEPTRVSAADGHVVAARGNSGSNDRGRAQTVVATSAKAQAASTGTDPNQAVIPRGTVFRQRFMGVEELAYYGRKGRPECDVRSLRLDLPKRSMLHEYMMRHISIQGYYGRRKQLEALGIADLEDNDTTKKSKCCIIC</sequence>
<feature type="compositionally biased region" description="Low complexity" evidence="1">
    <location>
        <begin position="467"/>
        <end position="483"/>
    </location>
</feature>
<dbReference type="PROSITE" id="PS50011">
    <property type="entry name" value="PROTEIN_KINASE_DOM"/>
    <property type="match status" value="1"/>
</dbReference>
<evidence type="ECO:0000313" key="4">
    <source>
        <dbReference type="Proteomes" id="UP000051952"/>
    </source>
</evidence>
<dbReference type="GO" id="GO:0004674">
    <property type="term" value="F:protein serine/threonine kinase activity"/>
    <property type="evidence" value="ECO:0007669"/>
    <property type="project" value="TreeGrafter"/>
</dbReference>
<feature type="compositionally biased region" description="Low complexity" evidence="1">
    <location>
        <begin position="574"/>
        <end position="601"/>
    </location>
</feature>
<dbReference type="PANTHER" id="PTHR44167">
    <property type="entry name" value="OVARIAN-SPECIFIC SERINE/THREONINE-PROTEIN KINASE LOK-RELATED"/>
    <property type="match status" value="1"/>
</dbReference>
<evidence type="ECO:0000259" key="2">
    <source>
        <dbReference type="PROSITE" id="PS50011"/>
    </source>
</evidence>
<keyword evidence="3" id="KW-0418">Kinase</keyword>
<dbReference type="PANTHER" id="PTHR44167:SF24">
    <property type="entry name" value="SERINE_THREONINE-PROTEIN KINASE CHK2"/>
    <property type="match status" value="1"/>
</dbReference>
<dbReference type="GO" id="GO:0005737">
    <property type="term" value="C:cytoplasm"/>
    <property type="evidence" value="ECO:0007669"/>
    <property type="project" value="TreeGrafter"/>
</dbReference>
<dbReference type="EMBL" id="CYKH01000674">
    <property type="protein sequence ID" value="CUG15051.1"/>
    <property type="molecule type" value="Genomic_DNA"/>
</dbReference>
<dbReference type="SUPFAM" id="SSF56112">
    <property type="entry name" value="Protein kinase-like (PK-like)"/>
    <property type="match status" value="1"/>
</dbReference>
<dbReference type="Gene3D" id="1.10.510.10">
    <property type="entry name" value="Transferase(Phosphotransferase) domain 1"/>
    <property type="match status" value="1"/>
</dbReference>
<dbReference type="InterPro" id="IPR011009">
    <property type="entry name" value="Kinase-like_dom_sf"/>
</dbReference>
<dbReference type="AlphaFoldDB" id="A0A0S4IV28"/>
<feature type="domain" description="Protein kinase" evidence="2">
    <location>
        <begin position="166"/>
        <end position="554"/>
    </location>
</feature>
<dbReference type="Pfam" id="PF00069">
    <property type="entry name" value="Pkinase"/>
    <property type="match status" value="2"/>
</dbReference>
<feature type="compositionally biased region" description="Acidic residues" evidence="1">
    <location>
        <begin position="658"/>
        <end position="668"/>
    </location>
</feature>
<reference evidence="4" key="1">
    <citation type="submission" date="2015-09" db="EMBL/GenBank/DDBJ databases">
        <authorList>
            <consortium name="Pathogen Informatics"/>
        </authorList>
    </citation>
    <scope>NUCLEOTIDE SEQUENCE [LARGE SCALE GENOMIC DNA]</scope>
    <source>
        <strain evidence="4">Lake Konstanz</strain>
    </source>
</reference>
<feature type="region of interest" description="Disordered" evidence="1">
    <location>
        <begin position="574"/>
        <end position="606"/>
    </location>
</feature>
<dbReference type="GO" id="GO:0044773">
    <property type="term" value="P:mitotic DNA damage checkpoint signaling"/>
    <property type="evidence" value="ECO:0007669"/>
    <property type="project" value="TreeGrafter"/>
</dbReference>
<dbReference type="PROSITE" id="PS00108">
    <property type="entry name" value="PROTEIN_KINASE_ST"/>
    <property type="match status" value="1"/>
</dbReference>
<feature type="region of interest" description="Disordered" evidence="1">
    <location>
        <begin position="658"/>
        <end position="689"/>
    </location>
</feature>
<dbReference type="GO" id="GO:0005634">
    <property type="term" value="C:nucleus"/>
    <property type="evidence" value="ECO:0007669"/>
    <property type="project" value="TreeGrafter"/>
</dbReference>
<dbReference type="Proteomes" id="UP000051952">
    <property type="component" value="Unassembled WGS sequence"/>
</dbReference>
<organism evidence="3 4">
    <name type="scientific">Bodo saltans</name>
    <name type="common">Flagellated protozoan</name>
    <dbReference type="NCBI Taxonomy" id="75058"/>
    <lineage>
        <taxon>Eukaryota</taxon>
        <taxon>Discoba</taxon>
        <taxon>Euglenozoa</taxon>
        <taxon>Kinetoplastea</taxon>
        <taxon>Metakinetoplastina</taxon>
        <taxon>Eubodonida</taxon>
        <taxon>Bodonidae</taxon>
        <taxon>Bodo</taxon>
    </lineage>
</organism>
<dbReference type="OrthoDB" id="4062651at2759"/>
<dbReference type="GO" id="GO:0005524">
    <property type="term" value="F:ATP binding"/>
    <property type="evidence" value="ECO:0007669"/>
    <property type="project" value="InterPro"/>
</dbReference>
<dbReference type="Gene3D" id="3.30.200.20">
    <property type="entry name" value="Phosphorylase Kinase, domain 1"/>
    <property type="match status" value="1"/>
</dbReference>
<accession>A0A0S4IV28</accession>
<proteinExistence type="predicted"/>
<dbReference type="InterPro" id="IPR000719">
    <property type="entry name" value="Prot_kinase_dom"/>
</dbReference>
<feature type="compositionally biased region" description="Polar residues" evidence="1">
    <location>
        <begin position="7"/>
        <end position="29"/>
    </location>
</feature>
<feature type="region of interest" description="Disordered" evidence="1">
    <location>
        <begin position="1"/>
        <end position="148"/>
    </location>
</feature>
<keyword evidence="3" id="KW-0808">Transferase</keyword>
<feature type="region of interest" description="Disordered" evidence="1">
    <location>
        <begin position="388"/>
        <end position="413"/>
    </location>
</feature>
<name>A0A0S4IV28_BODSA</name>
<keyword evidence="4" id="KW-1185">Reference proteome</keyword>
<dbReference type="InterPro" id="IPR008271">
    <property type="entry name" value="Ser/Thr_kinase_AS"/>
</dbReference>
<evidence type="ECO:0000256" key="1">
    <source>
        <dbReference type="SAM" id="MobiDB-lite"/>
    </source>
</evidence>
<dbReference type="SMART" id="SM00220">
    <property type="entry name" value="S_TKc"/>
    <property type="match status" value="1"/>
</dbReference>
<evidence type="ECO:0000313" key="3">
    <source>
        <dbReference type="EMBL" id="CUG15051.1"/>
    </source>
</evidence>
<dbReference type="VEuPathDB" id="TriTrypDB:BSAL_75010"/>
<feature type="compositionally biased region" description="Polar residues" evidence="1">
    <location>
        <begin position="671"/>
        <end position="684"/>
    </location>
</feature>
<protein>
    <submittedName>
        <fullName evidence="3">Protein kinase, putative</fullName>
    </submittedName>
</protein>